<evidence type="ECO:0000313" key="2">
    <source>
        <dbReference type="Proteomes" id="UP000694555"/>
    </source>
</evidence>
<dbReference type="Proteomes" id="UP000694555">
    <property type="component" value="Unplaced"/>
</dbReference>
<reference evidence="1" key="1">
    <citation type="submission" date="2025-08" db="UniProtKB">
        <authorList>
            <consortium name="Ensembl"/>
        </authorList>
    </citation>
    <scope>IDENTIFICATION</scope>
</reference>
<evidence type="ECO:0000313" key="1">
    <source>
        <dbReference type="Ensembl" id="ENSBJAP00000005041.1"/>
    </source>
</evidence>
<organism evidence="1 2">
    <name type="scientific">Buteo japonicus</name>
    <dbReference type="NCBI Taxonomy" id="224669"/>
    <lineage>
        <taxon>Eukaryota</taxon>
        <taxon>Metazoa</taxon>
        <taxon>Chordata</taxon>
        <taxon>Craniata</taxon>
        <taxon>Vertebrata</taxon>
        <taxon>Euteleostomi</taxon>
        <taxon>Archelosauria</taxon>
        <taxon>Archosauria</taxon>
        <taxon>Dinosauria</taxon>
        <taxon>Saurischia</taxon>
        <taxon>Theropoda</taxon>
        <taxon>Coelurosauria</taxon>
        <taxon>Aves</taxon>
        <taxon>Neognathae</taxon>
        <taxon>Neoaves</taxon>
        <taxon>Telluraves</taxon>
        <taxon>Accipitrimorphae</taxon>
        <taxon>Accipitriformes</taxon>
        <taxon>Accipitridae</taxon>
        <taxon>Accipitrinae</taxon>
        <taxon>Buteo</taxon>
    </lineage>
</organism>
<sequence>LPLWTGSMQCQQQFLAECPGRLSCHAAAATLAAGDALTAGAASHAELQVLLLREGACHLLGCPDGEGELTAGLTDSNGGADVLCLDFYMLPGTVVYLSLVDLLVDAFLHVLEDDGELQRADQRGFDFTCRVSEWQPCPHPK</sequence>
<keyword evidence="2" id="KW-1185">Reference proteome</keyword>
<reference evidence="1" key="2">
    <citation type="submission" date="2025-09" db="UniProtKB">
        <authorList>
            <consortium name="Ensembl"/>
        </authorList>
    </citation>
    <scope>IDENTIFICATION</scope>
</reference>
<name>A0A8B9Z6P7_9AVES</name>
<protein>
    <submittedName>
        <fullName evidence="1">Uncharacterized protein</fullName>
    </submittedName>
</protein>
<proteinExistence type="predicted"/>
<dbReference type="AlphaFoldDB" id="A0A8B9Z6P7"/>
<dbReference type="Ensembl" id="ENSBJAT00000005185.1">
    <property type="protein sequence ID" value="ENSBJAP00000005041.1"/>
    <property type="gene ID" value="ENSBJAG00000003618.1"/>
</dbReference>
<accession>A0A8B9Z6P7</accession>